<keyword evidence="8" id="KW-0597">Phosphoprotein</keyword>
<keyword evidence="16" id="KW-1133">Transmembrane helix</keyword>
<evidence type="ECO:0000313" key="20">
    <source>
        <dbReference type="Proteomes" id="UP000886611"/>
    </source>
</evidence>
<dbReference type="Pfam" id="PF00018">
    <property type="entry name" value="SH3_1"/>
    <property type="match status" value="1"/>
</dbReference>
<keyword evidence="16" id="KW-0812">Transmembrane</keyword>
<dbReference type="PROSITE" id="PS50002">
    <property type="entry name" value="SH3"/>
    <property type="match status" value="1"/>
</dbReference>
<dbReference type="InterPro" id="IPR001452">
    <property type="entry name" value="SH3_domain"/>
</dbReference>
<dbReference type="Gene3D" id="6.10.140.1620">
    <property type="match status" value="1"/>
</dbReference>
<evidence type="ECO:0000256" key="3">
    <source>
        <dbReference type="ARBA" id="ARBA00004510"/>
    </source>
</evidence>
<dbReference type="SUPFAM" id="SSF50044">
    <property type="entry name" value="SH3-domain"/>
    <property type="match status" value="1"/>
</dbReference>
<feature type="compositionally biased region" description="Pro residues" evidence="15">
    <location>
        <begin position="877"/>
        <end position="909"/>
    </location>
</feature>
<dbReference type="FunFam" id="2.30.30.40:FF:000002">
    <property type="entry name" value="abl interactor 1 isoform X1"/>
    <property type="match status" value="1"/>
</dbReference>
<feature type="non-terminal residue" evidence="19">
    <location>
        <position position="1"/>
    </location>
</feature>
<feature type="compositionally biased region" description="Pro residues" evidence="15">
    <location>
        <begin position="791"/>
        <end position="802"/>
    </location>
</feature>
<evidence type="ECO:0000256" key="4">
    <source>
        <dbReference type="ARBA" id="ARBA00010020"/>
    </source>
</evidence>
<feature type="binding site" description="axial binding residue" evidence="13">
    <location>
        <position position="614"/>
    </location>
    <ligand>
        <name>heme</name>
        <dbReference type="ChEBI" id="CHEBI:30413"/>
    </ligand>
    <ligandPart>
        <name>Fe</name>
        <dbReference type="ChEBI" id="CHEBI:18248"/>
    </ligandPart>
</feature>
<evidence type="ECO:0000256" key="7">
    <source>
        <dbReference type="ARBA" id="ARBA00022490"/>
    </source>
</evidence>
<keyword evidence="7" id="KW-0963">Cytoplasm</keyword>
<dbReference type="Pfam" id="PF00067">
    <property type="entry name" value="p450"/>
    <property type="match status" value="2"/>
</dbReference>
<dbReference type="Proteomes" id="UP000886611">
    <property type="component" value="Unassembled WGS sequence"/>
</dbReference>
<evidence type="ECO:0000256" key="16">
    <source>
        <dbReference type="SAM" id="Phobius"/>
    </source>
</evidence>
<comment type="cofactor">
    <cofactor evidence="13">
        <name>heme</name>
        <dbReference type="ChEBI" id="CHEBI:30413"/>
    </cofactor>
</comment>
<dbReference type="PRINTS" id="PR00452">
    <property type="entry name" value="SH3DOMAIN"/>
</dbReference>
<reference evidence="19 20" key="1">
    <citation type="journal article" date="2021" name="Cell">
        <title>Tracing the genetic footprints of vertebrate landing in non-teleost ray-finned fishes.</title>
        <authorList>
            <person name="Bi X."/>
            <person name="Wang K."/>
            <person name="Yang L."/>
            <person name="Pan H."/>
            <person name="Jiang H."/>
            <person name="Wei Q."/>
            <person name="Fang M."/>
            <person name="Yu H."/>
            <person name="Zhu C."/>
            <person name="Cai Y."/>
            <person name="He Y."/>
            <person name="Gan X."/>
            <person name="Zeng H."/>
            <person name="Yu D."/>
            <person name="Zhu Y."/>
            <person name="Jiang H."/>
            <person name="Qiu Q."/>
            <person name="Yang H."/>
            <person name="Zhang Y.E."/>
            <person name="Wang W."/>
            <person name="Zhu M."/>
            <person name="He S."/>
            <person name="Zhang G."/>
        </authorList>
    </citation>
    <scope>NUCLEOTIDE SEQUENCE [LARGE SCALE GENOMIC DNA]</scope>
    <source>
        <strain evidence="19">Bchr_013</strain>
    </source>
</reference>
<gene>
    <name evidence="19" type="primary">Cyp20a1</name>
    <name evidence="19" type="ORF">GTO96_0020052</name>
</gene>
<protein>
    <submittedName>
        <fullName evidence="19">CP20A protein</fullName>
    </submittedName>
</protein>
<evidence type="ECO:0000256" key="2">
    <source>
        <dbReference type="ARBA" id="ARBA00004486"/>
    </source>
</evidence>
<dbReference type="GO" id="GO:0030027">
    <property type="term" value="C:lamellipodium"/>
    <property type="evidence" value="ECO:0007669"/>
    <property type="project" value="UniProtKB-SubCell"/>
</dbReference>
<dbReference type="Pfam" id="PF07815">
    <property type="entry name" value="Abi_HHR"/>
    <property type="match status" value="1"/>
</dbReference>
<evidence type="ECO:0000256" key="1">
    <source>
        <dbReference type="ARBA" id="ARBA00004245"/>
    </source>
</evidence>
<dbReference type="InterPro" id="IPR001128">
    <property type="entry name" value="Cyt_P450"/>
</dbReference>
<dbReference type="GO" id="GO:0004497">
    <property type="term" value="F:monooxygenase activity"/>
    <property type="evidence" value="ECO:0007669"/>
    <property type="project" value="InterPro"/>
</dbReference>
<name>A0A8X8BIT1_POLSE</name>
<dbReference type="AlphaFoldDB" id="A0A8X8BIT1"/>
<dbReference type="InterPro" id="IPR052666">
    <property type="entry name" value="CYP450_20A1-like"/>
</dbReference>
<keyword evidence="20" id="KW-1185">Reference proteome</keyword>
<dbReference type="InterPro" id="IPR012849">
    <property type="entry name" value="Abl-interactor_HHR_dom"/>
</dbReference>
<keyword evidence="16" id="KW-0472">Membrane</keyword>
<evidence type="ECO:0000259" key="17">
    <source>
        <dbReference type="PROSITE" id="PS50002"/>
    </source>
</evidence>
<keyword evidence="13" id="KW-0479">Metal-binding</keyword>
<dbReference type="PRINTS" id="PR00463">
    <property type="entry name" value="EP450I"/>
</dbReference>
<evidence type="ECO:0000256" key="11">
    <source>
        <dbReference type="ARBA" id="ARBA00023212"/>
    </source>
</evidence>
<evidence type="ECO:0000256" key="12">
    <source>
        <dbReference type="ARBA" id="ARBA00023273"/>
    </source>
</evidence>
<keyword evidence="13" id="KW-0349">Heme</keyword>
<dbReference type="SMART" id="SM00326">
    <property type="entry name" value="SH3"/>
    <property type="match status" value="1"/>
</dbReference>
<evidence type="ECO:0000256" key="13">
    <source>
        <dbReference type="PIRSR" id="PIRSR602401-1"/>
    </source>
</evidence>
<comment type="similarity">
    <text evidence="4">Belongs to the ABI family.</text>
</comment>
<dbReference type="Gene3D" id="2.30.30.40">
    <property type="entry name" value="SH3 Domains"/>
    <property type="match status" value="1"/>
</dbReference>
<dbReference type="PANTHER" id="PTHR24280:SF4">
    <property type="entry name" value="CYTOCHROME P450 20A1"/>
    <property type="match status" value="1"/>
</dbReference>
<dbReference type="InterPro" id="IPR035726">
    <property type="entry name" value="Abi2_SH3"/>
</dbReference>
<dbReference type="SUPFAM" id="SSF48264">
    <property type="entry name" value="Cytochrome P450"/>
    <property type="match status" value="1"/>
</dbReference>
<evidence type="ECO:0000256" key="5">
    <source>
        <dbReference type="ARBA" id="ARBA00010617"/>
    </source>
</evidence>
<dbReference type="GO" id="GO:0020037">
    <property type="term" value="F:heme binding"/>
    <property type="evidence" value="ECO:0007669"/>
    <property type="project" value="InterPro"/>
</dbReference>
<feature type="domain" description="T-SNARE coiled-coil homology" evidence="18">
    <location>
        <begin position="668"/>
        <end position="730"/>
    </location>
</feature>
<dbReference type="InterPro" id="IPR036396">
    <property type="entry name" value="Cyt_P450_sf"/>
</dbReference>
<sequence>MMGLFCHGILAGFAVWNIVVVYVLAGSQLGTLDNLLVQYKTLAYPSQSLLYLLLAISTVSAFDRLPGSEQQILQPWIVVNLVVALLVGLAWVFLSSRPELDYTEVSSAICQHAAGEEIRRRTFIELRSSELISQWRTFVEQPHHEHWQPWQNRSLTVRLPLCACGQRSWLGDLLDFINGISCTLNVVTDRGRCRPLDTLDQTPATRDGNLPDIVNRGGLHDFLVALHERYGAAASFWFGRRLVVSLGSLELLQQHSNPNRTMDPFETVLKPLLGYHASDGTEGIVRKKMHETAVSKTLQSNISLLNKSFLQLADELVDKWASYPASQHVPLCQHLLGFAMKAVTQTTMGSRFIEDREVIEFRKNHDTEFVRFRIPLGVSHCSAPLEQLKVKGLAQQSRISFGRDEDSNLRDTSADPSPQSHHSAILVPFSAAVMYVETVMKDIIKERKGTSCPQHIFMDTLLQANLSERQVLEDSVIFSLVGCIITANLCSWAVYFLSTVEDIQEELHRELEEVLGQGPVTLDKLEQLRFCRRVLHETVRTAKLTPVAARVQELEGRVDQHVIPKETLVIYALGVVLQDAAIWPLPYRFDPHRFDEESERKSLSLLGFSGSQECPELRFAYVVATVLLCSLLNRLKICQVSSQVVETKCELVSSPKEEAWISSVDKQRALEETKAYTTQSLASVAYLINTLANNVLQMLDIQASQLRRMESSINHISQTVDIHKEKVARREIGILTTNKNTSRTHKIIAPANPERPVRYIRKPIDYTMLDDIGHGVKVSTQNMKMGGLPRTTPPTQKPPSPPVSGKGTIGRHSPYRTLEPVRPPVVPNDYVPSPTRNMPPAQQQSPVRTASVNQRNRTYRYCSSSVMAGPGSCSEPVPAPSAGTPPTPLPTSAPPNPPPPAPASSPTPPLEATSGAQQSLADGFSSSTPTAVATATTTTTTTSTAPAAVSDTPPPPPPTEEPVFDESPPPPPPPEDYEEEESAVVEYSDPYAEEDPPWAPRSYLEKVVAIYDYSKDKEDELSFQEGAIIYVIKKNDDGWYEGVMNSTTGLFPGNYVESIMHYAD</sequence>
<keyword evidence="11" id="KW-0206">Cytoskeleton</keyword>
<evidence type="ECO:0000256" key="8">
    <source>
        <dbReference type="ARBA" id="ARBA00022553"/>
    </source>
</evidence>
<dbReference type="PROSITE" id="PS50192">
    <property type="entry name" value="T_SNARE"/>
    <property type="match status" value="1"/>
</dbReference>
<dbReference type="GO" id="GO:0030175">
    <property type="term" value="C:filopodium"/>
    <property type="evidence" value="ECO:0007669"/>
    <property type="project" value="UniProtKB-SubCell"/>
</dbReference>
<dbReference type="CDD" id="cd11972">
    <property type="entry name" value="SH3_Abi2"/>
    <property type="match status" value="1"/>
</dbReference>
<keyword evidence="9 13" id="KW-0408">Iron</keyword>
<comment type="subcellular location">
    <subcellularLocation>
        <location evidence="2">Cell projection</location>
        <location evidence="2">Filopodium</location>
    </subcellularLocation>
    <subcellularLocation>
        <location evidence="3">Cell projection</location>
        <location evidence="3">Lamellipodium</location>
    </subcellularLocation>
    <subcellularLocation>
        <location evidence="1">Cytoplasm</location>
        <location evidence="1">Cytoskeleton</location>
    </subcellularLocation>
</comment>
<accession>A0A8X8BIT1</accession>
<dbReference type="Gene3D" id="1.10.630.10">
    <property type="entry name" value="Cytochrome P450"/>
    <property type="match status" value="1"/>
</dbReference>
<evidence type="ECO:0000313" key="19">
    <source>
        <dbReference type="EMBL" id="KAG2459223.1"/>
    </source>
</evidence>
<comment type="similarity">
    <text evidence="5">Belongs to the cytochrome P450 family.</text>
</comment>
<evidence type="ECO:0000256" key="14">
    <source>
        <dbReference type="PROSITE-ProRule" id="PRU00192"/>
    </source>
</evidence>
<feature type="transmembrane region" description="Helical" evidence="16">
    <location>
        <begin position="77"/>
        <end position="94"/>
    </location>
</feature>
<feature type="compositionally biased region" description="Polar residues" evidence="15">
    <location>
        <begin position="834"/>
        <end position="866"/>
    </location>
</feature>
<dbReference type="GO" id="GO:0016705">
    <property type="term" value="F:oxidoreductase activity, acting on paired donors, with incorporation or reduction of molecular oxygen"/>
    <property type="evidence" value="ECO:0007669"/>
    <property type="project" value="InterPro"/>
</dbReference>
<dbReference type="Pfam" id="PF15383">
    <property type="entry name" value="TMEM237"/>
    <property type="match status" value="2"/>
</dbReference>
<dbReference type="InterPro" id="IPR029409">
    <property type="entry name" value="TMEM237"/>
</dbReference>
<proteinExistence type="inferred from homology"/>
<dbReference type="InterPro" id="IPR000727">
    <property type="entry name" value="T_SNARE_dom"/>
</dbReference>
<evidence type="ECO:0000256" key="6">
    <source>
        <dbReference type="ARBA" id="ARBA00022443"/>
    </source>
</evidence>
<feature type="non-terminal residue" evidence="19">
    <location>
        <position position="1064"/>
    </location>
</feature>
<dbReference type="GO" id="GO:0016020">
    <property type="term" value="C:membrane"/>
    <property type="evidence" value="ECO:0007669"/>
    <property type="project" value="TreeGrafter"/>
</dbReference>
<keyword evidence="6 14" id="KW-0728">SH3 domain</keyword>
<evidence type="ECO:0000256" key="15">
    <source>
        <dbReference type="SAM" id="MobiDB-lite"/>
    </source>
</evidence>
<feature type="compositionally biased region" description="Low complexity" evidence="15">
    <location>
        <begin position="925"/>
        <end position="951"/>
    </location>
</feature>
<evidence type="ECO:0000256" key="9">
    <source>
        <dbReference type="ARBA" id="ARBA00023004"/>
    </source>
</evidence>
<dbReference type="GO" id="GO:0005506">
    <property type="term" value="F:iron ion binding"/>
    <property type="evidence" value="ECO:0007669"/>
    <property type="project" value="InterPro"/>
</dbReference>
<evidence type="ECO:0000256" key="10">
    <source>
        <dbReference type="ARBA" id="ARBA00023054"/>
    </source>
</evidence>
<dbReference type="PANTHER" id="PTHR24280">
    <property type="entry name" value="CYTOCHROME P450 20A1"/>
    <property type="match status" value="1"/>
</dbReference>
<dbReference type="EMBL" id="JAATIS010005477">
    <property type="protein sequence ID" value="KAG2459223.1"/>
    <property type="molecule type" value="Genomic_DNA"/>
</dbReference>
<organism evidence="19 20">
    <name type="scientific">Polypterus senegalus</name>
    <name type="common">Senegal bichir</name>
    <dbReference type="NCBI Taxonomy" id="55291"/>
    <lineage>
        <taxon>Eukaryota</taxon>
        <taxon>Metazoa</taxon>
        <taxon>Chordata</taxon>
        <taxon>Craniata</taxon>
        <taxon>Vertebrata</taxon>
        <taxon>Euteleostomi</taxon>
        <taxon>Actinopterygii</taxon>
        <taxon>Polypteriformes</taxon>
        <taxon>Polypteridae</taxon>
        <taxon>Polypterus</taxon>
    </lineage>
</organism>
<keyword evidence="12" id="KW-0966">Cell projection</keyword>
<evidence type="ECO:0000259" key="18">
    <source>
        <dbReference type="PROSITE" id="PS50192"/>
    </source>
</evidence>
<dbReference type="InterPro" id="IPR002401">
    <property type="entry name" value="Cyt_P450_E_grp-I"/>
</dbReference>
<keyword evidence="10" id="KW-0175">Coiled coil</keyword>
<feature type="domain" description="SH3" evidence="17">
    <location>
        <begin position="1002"/>
        <end position="1061"/>
    </location>
</feature>
<dbReference type="InterPro" id="IPR036028">
    <property type="entry name" value="SH3-like_dom_sf"/>
</dbReference>
<comment type="caution">
    <text evidence="19">The sequence shown here is derived from an EMBL/GenBank/DDBJ whole genome shotgun (WGS) entry which is preliminary data.</text>
</comment>
<dbReference type="GO" id="GO:0005856">
    <property type="term" value="C:cytoskeleton"/>
    <property type="evidence" value="ECO:0007669"/>
    <property type="project" value="UniProtKB-SubCell"/>
</dbReference>
<feature type="region of interest" description="Disordered" evidence="15">
    <location>
        <begin position="782"/>
        <end position="999"/>
    </location>
</feature>